<feature type="signal peptide" evidence="1">
    <location>
        <begin position="1"/>
        <end position="25"/>
    </location>
</feature>
<dbReference type="CDD" id="cd16390">
    <property type="entry name" value="ParB_N_Srx_like"/>
    <property type="match status" value="1"/>
</dbReference>
<evidence type="ECO:0000313" key="2">
    <source>
        <dbReference type="EMBL" id="NYE85588.1"/>
    </source>
</evidence>
<evidence type="ECO:0008006" key="4">
    <source>
        <dbReference type="Google" id="ProtNLM"/>
    </source>
</evidence>
<protein>
    <recommendedName>
        <fullName evidence="4">ParB-like nuclease</fullName>
    </recommendedName>
</protein>
<evidence type="ECO:0000256" key="1">
    <source>
        <dbReference type="SAM" id="SignalP"/>
    </source>
</evidence>
<dbReference type="AlphaFoldDB" id="A0A7Y9LQ61"/>
<dbReference type="SUPFAM" id="SSF110849">
    <property type="entry name" value="ParB/Sulfiredoxin"/>
    <property type="match status" value="1"/>
</dbReference>
<organism evidence="2 3">
    <name type="scientific">Pigmentiphaga litoralis</name>
    <dbReference type="NCBI Taxonomy" id="516702"/>
    <lineage>
        <taxon>Bacteria</taxon>
        <taxon>Pseudomonadati</taxon>
        <taxon>Pseudomonadota</taxon>
        <taxon>Betaproteobacteria</taxon>
        <taxon>Burkholderiales</taxon>
        <taxon>Alcaligenaceae</taxon>
        <taxon>Pigmentiphaga</taxon>
    </lineage>
</organism>
<reference evidence="2 3" key="1">
    <citation type="submission" date="2020-07" db="EMBL/GenBank/DDBJ databases">
        <title>Genomic Encyclopedia of Type Strains, Phase IV (KMG-V): Genome sequencing to study the core and pangenomes of soil and plant-associated prokaryotes.</title>
        <authorList>
            <person name="Whitman W."/>
        </authorList>
    </citation>
    <scope>NUCLEOTIDE SEQUENCE [LARGE SCALE GENOMIC DNA]</scope>
    <source>
        <strain evidence="2 3">SAS40</strain>
    </source>
</reference>
<dbReference type="PROSITE" id="PS51257">
    <property type="entry name" value="PROKAR_LIPOPROTEIN"/>
    <property type="match status" value="1"/>
</dbReference>
<dbReference type="Pfam" id="PF08857">
    <property type="entry name" value="ParBc_2"/>
    <property type="match status" value="1"/>
</dbReference>
<proteinExistence type="predicted"/>
<name>A0A7Y9LQ61_9BURK</name>
<sequence length="353" mass="37726">MRHTFHWIKAASAAAALAGCVAGHASQAAAPAATPSPYLSARPGDVFQVSIGQLRPTQAVVGYDQIYAQLGRKQPDFTRYAPTAAGYLGDDDTDNYSRYLFRTEFERVDDYCADMGQTGADPAAYTPRAVRLIDPSTYRCTGPAPAAGSAAAGSLKTVVIGPQGALYLTDGHHTFTTLNELADGGPKLPVWVRVVANYSATRDTADFWKRMTSAGYAWLRDANGKGIAPSALPPRVALAAFQDDRYRSLVYLVRDLGYDNAKVSEFAEFYWGHWLRNNGIDLVEYNLRNLARSRIAVTNGTAVPRTGDSTTSYPAAVRDAALRMIALNGSTLVGPGRTAAQLGKLGPPATAGA</sequence>
<dbReference type="InterPro" id="IPR014956">
    <property type="entry name" value="ParBc_2"/>
</dbReference>
<dbReference type="EMBL" id="JACBYR010000002">
    <property type="protein sequence ID" value="NYE85588.1"/>
    <property type="molecule type" value="Genomic_DNA"/>
</dbReference>
<feature type="chain" id="PRO_5031458328" description="ParB-like nuclease" evidence="1">
    <location>
        <begin position="26"/>
        <end position="353"/>
    </location>
</feature>
<keyword evidence="1" id="KW-0732">Signal</keyword>
<evidence type="ECO:0000313" key="3">
    <source>
        <dbReference type="Proteomes" id="UP000542125"/>
    </source>
</evidence>
<dbReference type="Gene3D" id="3.90.1530.10">
    <property type="entry name" value="Conserved hypothetical protein from pyrococcus furiosus pfu- 392566-001, ParB domain"/>
    <property type="match status" value="1"/>
</dbReference>
<dbReference type="Gene3D" id="1.10.8.10">
    <property type="entry name" value="DNA helicase RuvA subunit, C-terminal domain"/>
    <property type="match status" value="1"/>
</dbReference>
<gene>
    <name evidence="2" type="ORF">FHW18_004895</name>
</gene>
<dbReference type="RefSeq" id="WP_179589640.1">
    <property type="nucleotide sequence ID" value="NZ_JACBYR010000002.1"/>
</dbReference>
<comment type="caution">
    <text evidence="2">The sequence shown here is derived from an EMBL/GenBank/DDBJ whole genome shotgun (WGS) entry which is preliminary data.</text>
</comment>
<accession>A0A7Y9LQ61</accession>
<keyword evidence="3" id="KW-1185">Reference proteome</keyword>
<dbReference type="InterPro" id="IPR036086">
    <property type="entry name" value="ParB/Sulfiredoxin_sf"/>
</dbReference>
<dbReference type="Proteomes" id="UP000542125">
    <property type="component" value="Unassembled WGS sequence"/>
</dbReference>